<dbReference type="PROSITE" id="PS50928">
    <property type="entry name" value="ABC_TM1"/>
    <property type="match status" value="1"/>
</dbReference>
<keyword evidence="7 9" id="KW-1133">Transmembrane helix</keyword>
<feature type="transmembrane region" description="Helical" evidence="9">
    <location>
        <begin position="82"/>
        <end position="102"/>
    </location>
</feature>
<evidence type="ECO:0000259" key="10">
    <source>
        <dbReference type="PROSITE" id="PS50928"/>
    </source>
</evidence>
<comment type="subcellular location">
    <subcellularLocation>
        <location evidence="1">Cell inner membrane</location>
        <topology evidence="1">Multi-pass membrane protein</topology>
    </subcellularLocation>
    <subcellularLocation>
        <location evidence="9">Cell membrane</location>
        <topology evidence="9">Multi-pass membrane protein</topology>
    </subcellularLocation>
</comment>
<evidence type="ECO:0000256" key="3">
    <source>
        <dbReference type="ARBA" id="ARBA00022448"/>
    </source>
</evidence>
<evidence type="ECO:0000313" key="12">
    <source>
        <dbReference type="Proteomes" id="UP000643405"/>
    </source>
</evidence>
<evidence type="ECO:0000256" key="2">
    <source>
        <dbReference type="ARBA" id="ARBA00010072"/>
    </source>
</evidence>
<dbReference type="RefSeq" id="WP_188166569.1">
    <property type="nucleotide sequence ID" value="NZ_JACVVX010000009.1"/>
</dbReference>
<name>A0A8J6PM56_9HYPH</name>
<dbReference type="Gene3D" id="1.10.3720.10">
    <property type="entry name" value="MetI-like"/>
    <property type="match status" value="1"/>
</dbReference>
<accession>A0A8J6PM56</accession>
<evidence type="ECO:0000256" key="9">
    <source>
        <dbReference type="RuleBase" id="RU363032"/>
    </source>
</evidence>
<feature type="transmembrane region" description="Helical" evidence="9">
    <location>
        <begin position="52"/>
        <end position="76"/>
    </location>
</feature>
<dbReference type="CDD" id="cd06261">
    <property type="entry name" value="TM_PBP2"/>
    <property type="match status" value="1"/>
</dbReference>
<evidence type="ECO:0000256" key="4">
    <source>
        <dbReference type="ARBA" id="ARBA00022475"/>
    </source>
</evidence>
<keyword evidence="8 9" id="KW-0472">Membrane</keyword>
<dbReference type="GO" id="GO:0043190">
    <property type="term" value="C:ATP-binding cassette (ABC) transporter complex"/>
    <property type="evidence" value="ECO:0007669"/>
    <property type="project" value="InterPro"/>
</dbReference>
<dbReference type="GO" id="GO:0022857">
    <property type="term" value="F:transmembrane transporter activity"/>
    <property type="evidence" value="ECO:0007669"/>
    <property type="project" value="InterPro"/>
</dbReference>
<comment type="similarity">
    <text evidence="2">Belongs to the binding-protein-dependent transport system permease family. HisMQ subfamily.</text>
</comment>
<evidence type="ECO:0000256" key="6">
    <source>
        <dbReference type="ARBA" id="ARBA00022970"/>
    </source>
</evidence>
<gene>
    <name evidence="11" type="ORF">ICI42_21065</name>
</gene>
<proteinExistence type="inferred from homology"/>
<dbReference type="InterPro" id="IPR010065">
    <property type="entry name" value="AA_ABC_transptr_permease_3TM"/>
</dbReference>
<dbReference type="Proteomes" id="UP000643405">
    <property type="component" value="Unassembled WGS sequence"/>
</dbReference>
<dbReference type="NCBIfam" id="TIGR01726">
    <property type="entry name" value="HEQRo_perm_3TM"/>
    <property type="match status" value="1"/>
</dbReference>
<dbReference type="GO" id="GO:0006865">
    <property type="term" value="P:amino acid transport"/>
    <property type="evidence" value="ECO:0007669"/>
    <property type="project" value="UniProtKB-KW"/>
</dbReference>
<protein>
    <submittedName>
        <fullName evidence="11">Amino acid ABC transporter permease</fullName>
    </submittedName>
</protein>
<evidence type="ECO:0000256" key="7">
    <source>
        <dbReference type="ARBA" id="ARBA00022989"/>
    </source>
</evidence>
<evidence type="ECO:0000256" key="8">
    <source>
        <dbReference type="ARBA" id="ARBA00023136"/>
    </source>
</evidence>
<dbReference type="InterPro" id="IPR000515">
    <property type="entry name" value="MetI-like"/>
</dbReference>
<sequence>MGFDIDFALSTLPTILSAIGMTLLVAAVSCVGAAAIGFGFEITRRSGGVMGYAVRFLIDFIRATPVLVWLYCLYFILPFYGVRLSALAVGIIGLSVYFSGYLSEVFKAGIDAIPRGQAEAARALGLGRMDMTVFVIAPQMLRNIAAPMGNYFVSILKATPYLAVLAVPEMLGRAFDIASETYRYAEPLTVAGLIFLGLALIISQAIKRLESRLLRPMRR</sequence>
<feature type="transmembrane region" description="Helical" evidence="9">
    <location>
        <begin position="149"/>
        <end position="168"/>
    </location>
</feature>
<keyword evidence="6" id="KW-0029">Amino-acid transport</keyword>
<comment type="caution">
    <text evidence="11">The sequence shown here is derived from an EMBL/GenBank/DDBJ whole genome shotgun (WGS) entry which is preliminary data.</text>
</comment>
<dbReference type="EMBL" id="JACVVX010000009">
    <property type="protein sequence ID" value="MBD0417139.1"/>
    <property type="molecule type" value="Genomic_DNA"/>
</dbReference>
<reference evidence="11" key="1">
    <citation type="submission" date="2020-09" db="EMBL/GenBank/DDBJ databases">
        <title>Genome seq and assembly of Tianweitania sp.</title>
        <authorList>
            <person name="Chhetri G."/>
        </authorList>
    </citation>
    <scope>NUCLEOTIDE SEQUENCE</scope>
    <source>
        <strain evidence="11">Rool2</strain>
    </source>
</reference>
<dbReference type="AlphaFoldDB" id="A0A8J6PM56"/>
<keyword evidence="12" id="KW-1185">Reference proteome</keyword>
<dbReference type="InterPro" id="IPR035906">
    <property type="entry name" value="MetI-like_sf"/>
</dbReference>
<dbReference type="InterPro" id="IPR043429">
    <property type="entry name" value="ArtM/GltK/GlnP/TcyL/YhdX-like"/>
</dbReference>
<dbReference type="SUPFAM" id="SSF161098">
    <property type="entry name" value="MetI-like"/>
    <property type="match status" value="1"/>
</dbReference>
<organism evidence="11 12">
    <name type="scientific">Oryzicola mucosus</name>
    <dbReference type="NCBI Taxonomy" id="2767425"/>
    <lineage>
        <taxon>Bacteria</taxon>
        <taxon>Pseudomonadati</taxon>
        <taxon>Pseudomonadota</taxon>
        <taxon>Alphaproteobacteria</taxon>
        <taxon>Hyphomicrobiales</taxon>
        <taxon>Phyllobacteriaceae</taxon>
        <taxon>Oryzicola</taxon>
    </lineage>
</organism>
<feature type="transmembrane region" description="Helical" evidence="9">
    <location>
        <begin position="15"/>
        <end position="40"/>
    </location>
</feature>
<dbReference type="PANTHER" id="PTHR30614">
    <property type="entry name" value="MEMBRANE COMPONENT OF AMINO ACID ABC TRANSPORTER"/>
    <property type="match status" value="1"/>
</dbReference>
<feature type="transmembrane region" description="Helical" evidence="9">
    <location>
        <begin position="188"/>
        <end position="209"/>
    </location>
</feature>
<dbReference type="PANTHER" id="PTHR30614:SF0">
    <property type="entry name" value="L-CYSTINE TRANSPORT SYSTEM PERMEASE PROTEIN TCYL"/>
    <property type="match status" value="1"/>
</dbReference>
<evidence type="ECO:0000256" key="5">
    <source>
        <dbReference type="ARBA" id="ARBA00022692"/>
    </source>
</evidence>
<keyword evidence="5 9" id="KW-0812">Transmembrane</keyword>
<dbReference type="Pfam" id="PF00528">
    <property type="entry name" value="BPD_transp_1"/>
    <property type="match status" value="1"/>
</dbReference>
<evidence type="ECO:0000256" key="1">
    <source>
        <dbReference type="ARBA" id="ARBA00004429"/>
    </source>
</evidence>
<keyword evidence="3 9" id="KW-0813">Transport</keyword>
<feature type="domain" description="ABC transmembrane type-1" evidence="10">
    <location>
        <begin position="19"/>
        <end position="206"/>
    </location>
</feature>
<evidence type="ECO:0000313" key="11">
    <source>
        <dbReference type="EMBL" id="MBD0417139.1"/>
    </source>
</evidence>
<keyword evidence="4" id="KW-1003">Cell membrane</keyword>